<name>A0AAV4H330_9GAST</name>
<evidence type="ECO:0000256" key="2">
    <source>
        <dbReference type="ARBA" id="ARBA00023043"/>
    </source>
</evidence>
<keyword evidence="5" id="KW-1185">Reference proteome</keyword>
<dbReference type="PANTHER" id="PTHR24171">
    <property type="entry name" value="ANKYRIN REPEAT DOMAIN-CONTAINING PROTEIN 39-RELATED"/>
    <property type="match status" value="1"/>
</dbReference>
<dbReference type="SUPFAM" id="SSF48403">
    <property type="entry name" value="Ankyrin repeat"/>
    <property type="match status" value="1"/>
</dbReference>
<dbReference type="Pfam" id="PF00023">
    <property type="entry name" value="Ank"/>
    <property type="match status" value="1"/>
</dbReference>
<evidence type="ECO:0000313" key="5">
    <source>
        <dbReference type="Proteomes" id="UP000762676"/>
    </source>
</evidence>
<sequence>SGWTPLHYAIRGKHLKVVEWLLYAGADVNIKNKDEESPLDVTEEDSLMRKMLMAFNVDRDIFPCVHKPSTR</sequence>
<evidence type="ECO:0000256" key="3">
    <source>
        <dbReference type="PROSITE-ProRule" id="PRU00023"/>
    </source>
</evidence>
<proteinExistence type="predicted"/>
<feature type="non-terminal residue" evidence="4">
    <location>
        <position position="1"/>
    </location>
</feature>
<dbReference type="Gene3D" id="1.25.40.20">
    <property type="entry name" value="Ankyrin repeat-containing domain"/>
    <property type="match status" value="1"/>
</dbReference>
<feature type="repeat" description="ANK" evidence="3">
    <location>
        <begin position="1"/>
        <end position="33"/>
    </location>
</feature>
<evidence type="ECO:0000256" key="1">
    <source>
        <dbReference type="ARBA" id="ARBA00022737"/>
    </source>
</evidence>
<keyword evidence="1" id="KW-0677">Repeat</keyword>
<dbReference type="EMBL" id="BMAT01012423">
    <property type="protein sequence ID" value="GFR92099.1"/>
    <property type="molecule type" value="Genomic_DNA"/>
</dbReference>
<keyword evidence="2 3" id="KW-0040">ANK repeat</keyword>
<reference evidence="4 5" key="1">
    <citation type="journal article" date="2021" name="Elife">
        <title>Chloroplast acquisition without the gene transfer in kleptoplastic sea slugs, Plakobranchus ocellatus.</title>
        <authorList>
            <person name="Maeda T."/>
            <person name="Takahashi S."/>
            <person name="Yoshida T."/>
            <person name="Shimamura S."/>
            <person name="Takaki Y."/>
            <person name="Nagai Y."/>
            <person name="Toyoda A."/>
            <person name="Suzuki Y."/>
            <person name="Arimoto A."/>
            <person name="Ishii H."/>
            <person name="Satoh N."/>
            <person name="Nishiyama T."/>
            <person name="Hasebe M."/>
            <person name="Maruyama T."/>
            <person name="Minagawa J."/>
            <person name="Obokata J."/>
            <person name="Shigenobu S."/>
        </authorList>
    </citation>
    <scope>NUCLEOTIDE SEQUENCE [LARGE SCALE GENOMIC DNA]</scope>
</reference>
<gene>
    <name evidence="4" type="ORF">ElyMa_006192300</name>
</gene>
<organism evidence="4 5">
    <name type="scientific">Elysia marginata</name>
    <dbReference type="NCBI Taxonomy" id="1093978"/>
    <lineage>
        <taxon>Eukaryota</taxon>
        <taxon>Metazoa</taxon>
        <taxon>Spiralia</taxon>
        <taxon>Lophotrochozoa</taxon>
        <taxon>Mollusca</taxon>
        <taxon>Gastropoda</taxon>
        <taxon>Heterobranchia</taxon>
        <taxon>Euthyneura</taxon>
        <taxon>Panpulmonata</taxon>
        <taxon>Sacoglossa</taxon>
        <taxon>Placobranchoidea</taxon>
        <taxon>Plakobranchidae</taxon>
        <taxon>Elysia</taxon>
    </lineage>
</organism>
<protein>
    <submittedName>
        <fullName evidence="4">Ankyrin repeat protein</fullName>
    </submittedName>
</protein>
<dbReference type="PROSITE" id="PS50088">
    <property type="entry name" value="ANK_REPEAT"/>
    <property type="match status" value="1"/>
</dbReference>
<dbReference type="InterPro" id="IPR002110">
    <property type="entry name" value="Ankyrin_rpt"/>
</dbReference>
<dbReference type="SMART" id="SM00248">
    <property type="entry name" value="ANK"/>
    <property type="match status" value="1"/>
</dbReference>
<comment type="caution">
    <text evidence="4">The sequence shown here is derived from an EMBL/GenBank/DDBJ whole genome shotgun (WGS) entry which is preliminary data.</text>
</comment>
<accession>A0AAV4H330</accession>
<dbReference type="InterPro" id="IPR036770">
    <property type="entry name" value="Ankyrin_rpt-contain_sf"/>
</dbReference>
<dbReference type="PROSITE" id="PS50297">
    <property type="entry name" value="ANK_REP_REGION"/>
    <property type="match status" value="1"/>
</dbReference>
<dbReference type="AlphaFoldDB" id="A0AAV4H330"/>
<evidence type="ECO:0000313" key="4">
    <source>
        <dbReference type="EMBL" id="GFR92099.1"/>
    </source>
</evidence>
<dbReference type="Proteomes" id="UP000762676">
    <property type="component" value="Unassembled WGS sequence"/>
</dbReference>